<feature type="region of interest" description="Disordered" evidence="1">
    <location>
        <begin position="1"/>
        <end position="45"/>
    </location>
</feature>
<evidence type="ECO:0000313" key="3">
    <source>
        <dbReference type="Proteomes" id="UP000324222"/>
    </source>
</evidence>
<gene>
    <name evidence="2" type="ORF">E2C01_094934</name>
</gene>
<organism evidence="2 3">
    <name type="scientific">Portunus trituberculatus</name>
    <name type="common">Swimming crab</name>
    <name type="synonym">Neptunus trituberculatus</name>
    <dbReference type="NCBI Taxonomy" id="210409"/>
    <lineage>
        <taxon>Eukaryota</taxon>
        <taxon>Metazoa</taxon>
        <taxon>Ecdysozoa</taxon>
        <taxon>Arthropoda</taxon>
        <taxon>Crustacea</taxon>
        <taxon>Multicrustacea</taxon>
        <taxon>Malacostraca</taxon>
        <taxon>Eumalacostraca</taxon>
        <taxon>Eucarida</taxon>
        <taxon>Decapoda</taxon>
        <taxon>Pleocyemata</taxon>
        <taxon>Brachyura</taxon>
        <taxon>Eubrachyura</taxon>
        <taxon>Portunoidea</taxon>
        <taxon>Portunidae</taxon>
        <taxon>Portuninae</taxon>
        <taxon>Portunus</taxon>
    </lineage>
</organism>
<proteinExistence type="predicted"/>
<accession>A0A5B7JY77</accession>
<name>A0A5B7JY77_PORTR</name>
<protein>
    <submittedName>
        <fullName evidence="2">Uncharacterized protein</fullName>
    </submittedName>
</protein>
<evidence type="ECO:0000256" key="1">
    <source>
        <dbReference type="SAM" id="MobiDB-lite"/>
    </source>
</evidence>
<dbReference type="EMBL" id="VSRR010118705">
    <property type="protein sequence ID" value="MPC99515.1"/>
    <property type="molecule type" value="Genomic_DNA"/>
</dbReference>
<sequence length="66" mass="7348">MTRSSAAVDNTASMQGNDFSVASGERRRVRGQQQGKRESPRWGEYVDHVRQAWRGAGQGSRGNLKQ</sequence>
<feature type="compositionally biased region" description="Basic and acidic residues" evidence="1">
    <location>
        <begin position="35"/>
        <end position="45"/>
    </location>
</feature>
<dbReference type="Proteomes" id="UP000324222">
    <property type="component" value="Unassembled WGS sequence"/>
</dbReference>
<keyword evidence="3" id="KW-1185">Reference proteome</keyword>
<comment type="caution">
    <text evidence="2">The sequence shown here is derived from an EMBL/GenBank/DDBJ whole genome shotgun (WGS) entry which is preliminary data.</text>
</comment>
<reference evidence="2 3" key="1">
    <citation type="submission" date="2019-05" db="EMBL/GenBank/DDBJ databases">
        <title>Another draft genome of Portunus trituberculatus and its Hox gene families provides insights of decapod evolution.</title>
        <authorList>
            <person name="Jeong J.-H."/>
            <person name="Song I."/>
            <person name="Kim S."/>
            <person name="Choi T."/>
            <person name="Kim D."/>
            <person name="Ryu S."/>
            <person name="Kim W."/>
        </authorList>
    </citation>
    <scope>NUCLEOTIDE SEQUENCE [LARGE SCALE GENOMIC DNA]</scope>
    <source>
        <tissue evidence="2">Muscle</tissue>
    </source>
</reference>
<feature type="compositionally biased region" description="Polar residues" evidence="1">
    <location>
        <begin position="1"/>
        <end position="20"/>
    </location>
</feature>
<dbReference type="AlphaFoldDB" id="A0A5B7JY77"/>
<evidence type="ECO:0000313" key="2">
    <source>
        <dbReference type="EMBL" id="MPC99515.1"/>
    </source>
</evidence>